<evidence type="ECO:0000256" key="1">
    <source>
        <dbReference type="ARBA" id="ARBA00023015"/>
    </source>
</evidence>
<dbReference type="PRINTS" id="PR00778">
    <property type="entry name" value="HTHARSR"/>
</dbReference>
<sequence>MAAQAELASDLLRAMAHPQRLRVLCLLVEGERSVGDINREIDLSQSALSQHLAKLREEGLVATRKEAQTVYYSLTPGPALAVIRTLHDAYCPGGTPSSTCS</sequence>
<dbReference type="SMART" id="SM00418">
    <property type="entry name" value="HTH_ARSR"/>
    <property type="match status" value="1"/>
</dbReference>
<evidence type="ECO:0000259" key="4">
    <source>
        <dbReference type="PROSITE" id="PS50987"/>
    </source>
</evidence>
<name>L7VQG9_9BACT</name>
<keyword evidence="2" id="KW-0238">DNA-binding</keyword>
<dbReference type="InterPro" id="IPR001845">
    <property type="entry name" value="HTH_ArsR_DNA-bd_dom"/>
</dbReference>
<dbReference type="NCBIfam" id="NF033788">
    <property type="entry name" value="HTH_metalloreg"/>
    <property type="match status" value="1"/>
</dbReference>
<dbReference type="PANTHER" id="PTHR43132">
    <property type="entry name" value="ARSENICAL RESISTANCE OPERON REPRESSOR ARSR-RELATED"/>
    <property type="match status" value="1"/>
</dbReference>
<reference evidence="5" key="1">
    <citation type="submission" date="2012-09" db="EMBL/GenBank/DDBJ databases">
        <title>Metagenomic Characterization of a Microbial Community in Wastewater Detects High Levels of Antibiotic Resistance.</title>
        <authorList>
            <person name="Abrams M."/>
            <person name="Caldwell A."/>
            <person name="Vandaei E."/>
            <person name="Lee W."/>
            <person name="Perrott J."/>
            <person name="Khan S.Y."/>
            <person name="Ta J."/>
            <person name="Romero D."/>
            <person name="Nguyen V."/>
            <person name="Pourmand N."/>
            <person name="Ouverney C.C."/>
        </authorList>
    </citation>
    <scope>NUCLEOTIDE SEQUENCE</scope>
</reference>
<protein>
    <submittedName>
        <fullName evidence="5">Transcription activator HlyU</fullName>
    </submittedName>
</protein>
<dbReference type="PANTHER" id="PTHR43132:SF2">
    <property type="entry name" value="ARSENICAL RESISTANCE OPERON REPRESSOR ARSR-RELATED"/>
    <property type="match status" value="1"/>
</dbReference>
<dbReference type="CDD" id="cd00090">
    <property type="entry name" value="HTH_ARSR"/>
    <property type="match status" value="1"/>
</dbReference>
<dbReference type="GO" id="GO:0003700">
    <property type="term" value="F:DNA-binding transcription factor activity"/>
    <property type="evidence" value="ECO:0007669"/>
    <property type="project" value="InterPro"/>
</dbReference>
<keyword evidence="1" id="KW-0805">Transcription regulation</keyword>
<dbReference type="GO" id="GO:0003677">
    <property type="term" value="F:DNA binding"/>
    <property type="evidence" value="ECO:0007669"/>
    <property type="project" value="UniProtKB-KW"/>
</dbReference>
<dbReference type="InterPro" id="IPR036390">
    <property type="entry name" value="WH_DNA-bd_sf"/>
</dbReference>
<dbReference type="Pfam" id="PF01022">
    <property type="entry name" value="HTH_5"/>
    <property type="match status" value="1"/>
</dbReference>
<evidence type="ECO:0000256" key="2">
    <source>
        <dbReference type="ARBA" id="ARBA00023125"/>
    </source>
</evidence>
<keyword evidence="3" id="KW-0804">Transcription</keyword>
<evidence type="ECO:0000256" key="3">
    <source>
        <dbReference type="ARBA" id="ARBA00023163"/>
    </source>
</evidence>
<evidence type="ECO:0000313" key="5">
    <source>
        <dbReference type="EMBL" id="AGC71167.1"/>
    </source>
</evidence>
<dbReference type="PROSITE" id="PS50987">
    <property type="entry name" value="HTH_ARSR_2"/>
    <property type="match status" value="1"/>
</dbReference>
<organism evidence="5">
    <name type="scientific">uncultured bacterium A1Q1_fos_600</name>
    <dbReference type="NCBI Taxonomy" id="1256587"/>
    <lineage>
        <taxon>Bacteria</taxon>
        <taxon>environmental samples</taxon>
    </lineage>
</organism>
<proteinExistence type="predicted"/>
<dbReference type="Gene3D" id="1.10.10.10">
    <property type="entry name" value="Winged helix-like DNA-binding domain superfamily/Winged helix DNA-binding domain"/>
    <property type="match status" value="1"/>
</dbReference>
<dbReference type="AlphaFoldDB" id="L7VQG9"/>
<dbReference type="InterPro" id="IPR036388">
    <property type="entry name" value="WH-like_DNA-bd_sf"/>
</dbReference>
<dbReference type="SUPFAM" id="SSF46785">
    <property type="entry name" value="Winged helix' DNA-binding domain"/>
    <property type="match status" value="1"/>
</dbReference>
<dbReference type="InterPro" id="IPR011991">
    <property type="entry name" value="ArsR-like_HTH"/>
</dbReference>
<dbReference type="EMBL" id="JX649864">
    <property type="protein sequence ID" value="AGC71167.1"/>
    <property type="molecule type" value="Genomic_DNA"/>
</dbReference>
<feature type="domain" description="HTH arsR-type" evidence="4">
    <location>
        <begin position="1"/>
        <end position="94"/>
    </location>
</feature>
<dbReference type="InterPro" id="IPR051011">
    <property type="entry name" value="Metal_resp_trans_reg"/>
</dbReference>
<accession>L7VQG9</accession>